<keyword evidence="2" id="KW-1185">Reference proteome</keyword>
<dbReference type="RefSeq" id="WP_307628765.1">
    <property type="nucleotide sequence ID" value="NZ_JAUSZS010000006.1"/>
</dbReference>
<accession>A0ABU0RVH2</accession>
<sequence>MSAPKGSPSHTEQVLAAAGQRLRAQPAFDVVAGLHRLARDAGYIPVTDTVPSVSQALRDLEEFVSWSLDQPGAATHVERLAAAIGEPPSNLLTRDRDTQEVDLDGAHIFACMLYVAGHPENAQFWWGFTAGAGNSASAFCLHLLHHSRGETAEAEHWRDILLNLVDLDDDPDVEKTFVTAVANFAAYTRRHRPPTPVTPVLDAEVRRLATRDDVGDRLGPDAGLARRLQDCARSH</sequence>
<proteinExistence type="predicted"/>
<evidence type="ECO:0000313" key="2">
    <source>
        <dbReference type="Proteomes" id="UP001223072"/>
    </source>
</evidence>
<comment type="caution">
    <text evidence="1">The sequence shown here is derived from an EMBL/GenBank/DDBJ whole genome shotgun (WGS) entry which is preliminary data.</text>
</comment>
<gene>
    <name evidence="1" type="ORF">QFZ49_005133</name>
</gene>
<organism evidence="1 2">
    <name type="scientific">Streptomyces turgidiscabies</name>
    <dbReference type="NCBI Taxonomy" id="85558"/>
    <lineage>
        <taxon>Bacteria</taxon>
        <taxon>Bacillati</taxon>
        <taxon>Actinomycetota</taxon>
        <taxon>Actinomycetes</taxon>
        <taxon>Kitasatosporales</taxon>
        <taxon>Streptomycetaceae</taxon>
        <taxon>Streptomyces</taxon>
    </lineage>
</organism>
<dbReference type="EMBL" id="JAUSZS010000006">
    <property type="protein sequence ID" value="MDQ0935162.1"/>
    <property type="molecule type" value="Genomic_DNA"/>
</dbReference>
<dbReference type="Proteomes" id="UP001223072">
    <property type="component" value="Unassembled WGS sequence"/>
</dbReference>
<reference evidence="1 2" key="1">
    <citation type="submission" date="2023-07" db="EMBL/GenBank/DDBJ databases">
        <title>Comparative genomics of wheat-associated soil bacteria to identify genetic determinants of phenazine resistance.</title>
        <authorList>
            <person name="Mouncey N."/>
        </authorList>
    </citation>
    <scope>NUCLEOTIDE SEQUENCE [LARGE SCALE GENOMIC DNA]</scope>
    <source>
        <strain evidence="1 2">W2I16</strain>
    </source>
</reference>
<name>A0ABU0RVH2_9ACTN</name>
<protein>
    <submittedName>
        <fullName evidence="1">Uncharacterized protein</fullName>
    </submittedName>
</protein>
<evidence type="ECO:0000313" key="1">
    <source>
        <dbReference type="EMBL" id="MDQ0935162.1"/>
    </source>
</evidence>